<reference evidence="10 11" key="1">
    <citation type="journal article" date="2019" name="Genome Biol. Evol.">
        <title>The Rhododendron genome and chromosomal organization provide insight into shared whole-genome duplications across the heath family (Ericaceae).</title>
        <authorList>
            <person name="Soza V.L."/>
            <person name="Lindsley D."/>
            <person name="Waalkes A."/>
            <person name="Ramage E."/>
            <person name="Patwardhan R.P."/>
            <person name="Burton J.N."/>
            <person name="Adey A."/>
            <person name="Kumar A."/>
            <person name="Qiu R."/>
            <person name="Shendure J."/>
            <person name="Hall B."/>
        </authorList>
    </citation>
    <scope>NUCLEOTIDE SEQUENCE [LARGE SCALE GENOMIC DNA]</scope>
    <source>
        <strain evidence="10">RSF 1966-606</strain>
    </source>
</reference>
<keyword evidence="11" id="KW-1185">Reference proteome</keyword>
<feature type="domain" description="Cathepsin propeptide inhibitor" evidence="9">
    <location>
        <begin position="41"/>
        <end position="96"/>
    </location>
</feature>
<keyword evidence="3 7" id="KW-0732">Signal</keyword>
<evidence type="ECO:0000313" key="10">
    <source>
        <dbReference type="EMBL" id="KAE9453683.1"/>
    </source>
</evidence>
<dbReference type="Pfam" id="PF08246">
    <property type="entry name" value="Inhibitor_I29"/>
    <property type="match status" value="1"/>
</dbReference>
<dbReference type="GO" id="GO:0008234">
    <property type="term" value="F:cysteine-type peptidase activity"/>
    <property type="evidence" value="ECO:0007669"/>
    <property type="project" value="UniProtKB-KW"/>
</dbReference>
<evidence type="ECO:0000256" key="7">
    <source>
        <dbReference type="SAM" id="SignalP"/>
    </source>
</evidence>
<keyword evidence="4" id="KW-0378">Hydrolase</keyword>
<evidence type="ECO:0000256" key="5">
    <source>
        <dbReference type="ARBA" id="ARBA00022807"/>
    </source>
</evidence>
<dbReference type="PANTHER" id="PTHR12411">
    <property type="entry name" value="CYSTEINE PROTEASE FAMILY C1-RELATED"/>
    <property type="match status" value="1"/>
</dbReference>
<dbReference type="CDD" id="cd02248">
    <property type="entry name" value="Peptidase_C1A"/>
    <property type="match status" value="1"/>
</dbReference>
<dbReference type="InterPro" id="IPR038765">
    <property type="entry name" value="Papain-like_cys_pep_sf"/>
</dbReference>
<evidence type="ECO:0000313" key="11">
    <source>
        <dbReference type="Proteomes" id="UP000428333"/>
    </source>
</evidence>
<dbReference type="FunFam" id="3.90.70.10:FF:000067">
    <property type="entry name" value="Senescence-specific cysteine protease"/>
    <property type="match status" value="1"/>
</dbReference>
<evidence type="ECO:0000259" key="9">
    <source>
        <dbReference type="SMART" id="SM00848"/>
    </source>
</evidence>
<dbReference type="SMART" id="SM00645">
    <property type="entry name" value="Pept_C1"/>
    <property type="match status" value="1"/>
</dbReference>
<keyword evidence="6" id="KW-1015">Disulfide bond</keyword>
<evidence type="ECO:0000256" key="4">
    <source>
        <dbReference type="ARBA" id="ARBA00022801"/>
    </source>
</evidence>
<dbReference type="InterPro" id="IPR039417">
    <property type="entry name" value="Peptidase_C1A_papain-like"/>
</dbReference>
<dbReference type="InterPro" id="IPR025661">
    <property type="entry name" value="Pept_asp_AS"/>
</dbReference>
<feature type="signal peptide" evidence="7">
    <location>
        <begin position="1"/>
        <end position="23"/>
    </location>
</feature>
<comment type="caution">
    <text evidence="10">The sequence shown here is derived from an EMBL/GenBank/DDBJ whole genome shotgun (WGS) entry which is preliminary data.</text>
</comment>
<evidence type="ECO:0000259" key="8">
    <source>
        <dbReference type="SMART" id="SM00645"/>
    </source>
</evidence>
<evidence type="ECO:0000256" key="1">
    <source>
        <dbReference type="ARBA" id="ARBA00008455"/>
    </source>
</evidence>
<dbReference type="EMBL" id="QEFC01002162">
    <property type="protein sequence ID" value="KAE9453683.1"/>
    <property type="molecule type" value="Genomic_DNA"/>
</dbReference>
<sequence length="384" mass="42684">MDTTKYFLIVLVCLALVPRHGESFDFHEKELETEERLWDLYERWRSHHTVSNSLDEKHRRFNVFKHNVQHVHNFNKEDKPYKLKLNKFAGMTSHEFQSAYAGSKIKHHRMVRGSPLGNGSFMYEKVGKVPPSVDWRKKGAVTAVKNQGHCADFEHFAYGFSCLIRIVVHATGSCWAFSTVVGVEGINQIRTKKLVSLSEQELVDCDNSENKGCNGGLMEAALEFIKQKGGVTSEENYPYKAKDGNCNAIKENYPVVSIDGHENVPANDEDALLKAVANQPVSVGIDAGGSHFQFYSEGVFTGDCGTEINHGVAIVGYGTTLDGTKYWIVKNSWGPEWGEKGYIRMLRGSSAKEGHCGIATLASYPVKSSSVNPKGPTSSLKDEL</sequence>
<comment type="similarity">
    <text evidence="1">Belongs to the peptidase C1 family.</text>
</comment>
<dbReference type="OrthoDB" id="10253408at2759"/>
<dbReference type="InterPro" id="IPR025660">
    <property type="entry name" value="Pept_his_AS"/>
</dbReference>
<dbReference type="GO" id="GO:0006508">
    <property type="term" value="P:proteolysis"/>
    <property type="evidence" value="ECO:0007669"/>
    <property type="project" value="UniProtKB-KW"/>
</dbReference>
<dbReference type="InterPro" id="IPR013201">
    <property type="entry name" value="Prot_inhib_I29"/>
</dbReference>
<dbReference type="InterPro" id="IPR000668">
    <property type="entry name" value="Peptidase_C1A_C"/>
</dbReference>
<feature type="chain" id="PRO_5025664797" evidence="7">
    <location>
        <begin position="24"/>
        <end position="384"/>
    </location>
</feature>
<organism evidence="10 11">
    <name type="scientific">Rhododendron williamsianum</name>
    <dbReference type="NCBI Taxonomy" id="262921"/>
    <lineage>
        <taxon>Eukaryota</taxon>
        <taxon>Viridiplantae</taxon>
        <taxon>Streptophyta</taxon>
        <taxon>Embryophyta</taxon>
        <taxon>Tracheophyta</taxon>
        <taxon>Spermatophyta</taxon>
        <taxon>Magnoliopsida</taxon>
        <taxon>eudicotyledons</taxon>
        <taxon>Gunneridae</taxon>
        <taxon>Pentapetalae</taxon>
        <taxon>asterids</taxon>
        <taxon>Ericales</taxon>
        <taxon>Ericaceae</taxon>
        <taxon>Ericoideae</taxon>
        <taxon>Rhodoreae</taxon>
        <taxon>Rhododendron</taxon>
    </lineage>
</organism>
<dbReference type="Proteomes" id="UP000428333">
    <property type="component" value="Linkage Group LG08"/>
</dbReference>
<dbReference type="InterPro" id="IPR013128">
    <property type="entry name" value="Peptidase_C1A"/>
</dbReference>
<feature type="non-terminal residue" evidence="10">
    <location>
        <position position="1"/>
    </location>
</feature>
<dbReference type="Pfam" id="PF00112">
    <property type="entry name" value="Peptidase_C1"/>
    <property type="match status" value="1"/>
</dbReference>
<accession>A0A6A4L1U8</accession>
<dbReference type="Gene3D" id="3.90.70.10">
    <property type="entry name" value="Cysteine proteinases"/>
    <property type="match status" value="1"/>
</dbReference>
<name>A0A6A4L1U8_9ERIC</name>
<protein>
    <submittedName>
        <fullName evidence="10">Uncharacterized protein</fullName>
    </submittedName>
</protein>
<evidence type="ECO:0000256" key="6">
    <source>
        <dbReference type="ARBA" id="ARBA00023157"/>
    </source>
</evidence>
<proteinExistence type="inferred from homology"/>
<evidence type="ECO:0000256" key="2">
    <source>
        <dbReference type="ARBA" id="ARBA00022670"/>
    </source>
</evidence>
<evidence type="ECO:0000256" key="3">
    <source>
        <dbReference type="ARBA" id="ARBA00022729"/>
    </source>
</evidence>
<dbReference type="SUPFAM" id="SSF54001">
    <property type="entry name" value="Cysteine proteinases"/>
    <property type="match status" value="1"/>
</dbReference>
<gene>
    <name evidence="10" type="ORF">C3L33_14397</name>
</gene>
<dbReference type="PRINTS" id="PR00705">
    <property type="entry name" value="PAPAIN"/>
</dbReference>
<dbReference type="SMART" id="SM00848">
    <property type="entry name" value="Inhibitor_I29"/>
    <property type="match status" value="1"/>
</dbReference>
<dbReference type="PROSITE" id="PS00639">
    <property type="entry name" value="THIOL_PROTEASE_HIS"/>
    <property type="match status" value="1"/>
</dbReference>
<dbReference type="AlphaFoldDB" id="A0A6A4L1U8"/>
<keyword evidence="5" id="KW-0788">Thiol protease</keyword>
<feature type="domain" description="Peptidase C1A papain C-terminal" evidence="8">
    <location>
        <begin position="129"/>
        <end position="366"/>
    </location>
</feature>
<dbReference type="PROSITE" id="PS00640">
    <property type="entry name" value="THIOL_PROTEASE_ASN"/>
    <property type="match status" value="1"/>
</dbReference>
<keyword evidence="2" id="KW-0645">Protease</keyword>